<reference evidence="2" key="1">
    <citation type="journal article" date="2019" name="Int. J. Syst. Evol. Microbiol.">
        <title>The Global Catalogue of Microorganisms (GCM) 10K type strain sequencing project: providing services to taxonomists for standard genome sequencing and annotation.</title>
        <authorList>
            <consortium name="The Broad Institute Genomics Platform"/>
            <consortium name="The Broad Institute Genome Sequencing Center for Infectious Disease"/>
            <person name="Wu L."/>
            <person name="Ma J."/>
        </authorList>
    </citation>
    <scope>NUCLEOTIDE SEQUENCE [LARGE SCALE GENOMIC DNA]</scope>
    <source>
        <strain evidence="2">KCTC 42986</strain>
    </source>
</reference>
<keyword evidence="2" id="KW-1185">Reference proteome</keyword>
<evidence type="ECO:0000313" key="2">
    <source>
        <dbReference type="Proteomes" id="UP001595530"/>
    </source>
</evidence>
<dbReference type="RefSeq" id="WP_390330648.1">
    <property type="nucleotide sequence ID" value="NZ_JBHRTP010000004.1"/>
</dbReference>
<accession>A0ABV7EV72</accession>
<evidence type="ECO:0000313" key="1">
    <source>
        <dbReference type="EMBL" id="MFC3106672.1"/>
    </source>
</evidence>
<protein>
    <submittedName>
        <fullName evidence="1">Uncharacterized protein</fullName>
    </submittedName>
</protein>
<organism evidence="1 2">
    <name type="scientific">Undibacterium arcticum</name>
    <dbReference type="NCBI Taxonomy" id="1762892"/>
    <lineage>
        <taxon>Bacteria</taxon>
        <taxon>Pseudomonadati</taxon>
        <taxon>Pseudomonadota</taxon>
        <taxon>Betaproteobacteria</taxon>
        <taxon>Burkholderiales</taxon>
        <taxon>Oxalobacteraceae</taxon>
        <taxon>Undibacterium</taxon>
    </lineage>
</organism>
<comment type="caution">
    <text evidence="1">The sequence shown here is derived from an EMBL/GenBank/DDBJ whole genome shotgun (WGS) entry which is preliminary data.</text>
</comment>
<sequence length="65" mass="7123">MLNEIPVSMCCASISRQTRFHACISDTVLVQADGALYEGIVEAVGDIALYFRPNRGGDRYSGRID</sequence>
<dbReference type="Proteomes" id="UP001595530">
    <property type="component" value="Unassembled WGS sequence"/>
</dbReference>
<gene>
    <name evidence="1" type="ORF">ACFOFO_01630</name>
</gene>
<name>A0ABV7EV72_9BURK</name>
<proteinExistence type="predicted"/>
<dbReference type="EMBL" id="JBHRTP010000004">
    <property type="protein sequence ID" value="MFC3106672.1"/>
    <property type="molecule type" value="Genomic_DNA"/>
</dbReference>